<dbReference type="PIRSF" id="PIRSF000883">
    <property type="entry name" value="Pesterase_MJ0912"/>
    <property type="match status" value="1"/>
</dbReference>
<dbReference type="AlphaFoldDB" id="A0A841PSM1"/>
<dbReference type="InterPro" id="IPR024654">
    <property type="entry name" value="Calcineurin-like_PHP_lpxH"/>
</dbReference>
<evidence type="ECO:0000259" key="2">
    <source>
        <dbReference type="Pfam" id="PF12850"/>
    </source>
</evidence>
<organism evidence="3 4">
    <name type="scientific">Salirhabdus euzebyi</name>
    <dbReference type="NCBI Taxonomy" id="394506"/>
    <lineage>
        <taxon>Bacteria</taxon>
        <taxon>Bacillati</taxon>
        <taxon>Bacillota</taxon>
        <taxon>Bacilli</taxon>
        <taxon>Bacillales</taxon>
        <taxon>Bacillaceae</taxon>
        <taxon>Salirhabdus</taxon>
    </lineage>
</organism>
<dbReference type="InterPro" id="IPR011152">
    <property type="entry name" value="Pesterase_MJ0912"/>
</dbReference>
<dbReference type="GO" id="GO:0005737">
    <property type="term" value="C:cytoplasm"/>
    <property type="evidence" value="ECO:0007669"/>
    <property type="project" value="TreeGrafter"/>
</dbReference>
<name>A0A841PSM1_9BACI</name>
<protein>
    <submittedName>
        <fullName evidence="3">Putative phosphoesterase</fullName>
    </submittedName>
</protein>
<keyword evidence="4" id="KW-1185">Reference proteome</keyword>
<evidence type="ECO:0000313" key="3">
    <source>
        <dbReference type="EMBL" id="MBB6451809.1"/>
    </source>
</evidence>
<accession>A0A841PSM1</accession>
<dbReference type="PANTHER" id="PTHR42850">
    <property type="entry name" value="METALLOPHOSPHOESTERASE"/>
    <property type="match status" value="1"/>
</dbReference>
<comment type="caution">
    <text evidence="3">The sequence shown here is derived from an EMBL/GenBank/DDBJ whole genome shotgun (WGS) entry which is preliminary data.</text>
</comment>
<dbReference type="InterPro" id="IPR050126">
    <property type="entry name" value="Ap4A_hydrolase"/>
</dbReference>
<dbReference type="Pfam" id="PF12850">
    <property type="entry name" value="Metallophos_2"/>
    <property type="match status" value="1"/>
</dbReference>
<proteinExistence type="inferred from homology"/>
<dbReference type="SUPFAM" id="SSF56300">
    <property type="entry name" value="Metallo-dependent phosphatases"/>
    <property type="match status" value="1"/>
</dbReference>
<evidence type="ECO:0000313" key="4">
    <source>
        <dbReference type="Proteomes" id="UP000581688"/>
    </source>
</evidence>
<dbReference type="EMBL" id="JACHGH010000001">
    <property type="protein sequence ID" value="MBB6451809.1"/>
    <property type="molecule type" value="Genomic_DNA"/>
</dbReference>
<dbReference type="PANTHER" id="PTHR42850:SF2">
    <property type="entry name" value="BLL5683 PROTEIN"/>
    <property type="match status" value="1"/>
</dbReference>
<comment type="similarity">
    <text evidence="1">Belongs to the metallophosphoesterase superfamily. YfcE family.</text>
</comment>
<gene>
    <name evidence="3" type="ORF">HNQ94_000230</name>
</gene>
<evidence type="ECO:0000256" key="1">
    <source>
        <dbReference type="ARBA" id="ARBA00008950"/>
    </source>
</evidence>
<dbReference type="InterPro" id="IPR029052">
    <property type="entry name" value="Metallo-depent_PP-like"/>
</dbReference>
<dbReference type="GO" id="GO:0016791">
    <property type="term" value="F:phosphatase activity"/>
    <property type="evidence" value="ECO:0007669"/>
    <property type="project" value="TreeGrafter"/>
</dbReference>
<sequence>MRKIAIMTDIHGNSAALKAVLAEIEQDPDIEHTYCLGDLIGIGHETNEVLEILFSKKHLSFVRGNHDEAILAIKNGLEPLSKGEEKKHHEWIASHINPDYLTKLSHMPLSLRSNINGVEFLFVHYHINESKEFLPIDQYPSTEKLDKLYQHSRASVICFGHHHVIHHFKSNHKLYLNPSSLGCSHKPLAPYCVIEVGEEGGIHVSFKEVPYDNKNFFLSFLQANVPAKQFILENFYGNQHLKYINE</sequence>
<dbReference type="Gene3D" id="3.60.21.10">
    <property type="match status" value="1"/>
</dbReference>
<feature type="domain" description="Calcineurin-like phosphoesterase" evidence="2">
    <location>
        <begin position="3"/>
        <end position="196"/>
    </location>
</feature>
<dbReference type="Proteomes" id="UP000581688">
    <property type="component" value="Unassembled WGS sequence"/>
</dbReference>
<reference evidence="3 4" key="1">
    <citation type="submission" date="2020-08" db="EMBL/GenBank/DDBJ databases">
        <title>Genomic Encyclopedia of Type Strains, Phase IV (KMG-IV): sequencing the most valuable type-strain genomes for metagenomic binning, comparative biology and taxonomic classification.</title>
        <authorList>
            <person name="Goeker M."/>
        </authorList>
    </citation>
    <scope>NUCLEOTIDE SEQUENCE [LARGE SCALE GENOMIC DNA]</scope>
    <source>
        <strain evidence="3 4">DSM 19612</strain>
    </source>
</reference>
<dbReference type="RefSeq" id="WP_174496413.1">
    <property type="nucleotide sequence ID" value="NZ_CADDWK010000007.1"/>
</dbReference>